<dbReference type="PANTHER" id="PTHR43861:SF3">
    <property type="entry name" value="PUTATIVE (AFU_ORTHOLOGUE AFUA_2G14390)-RELATED"/>
    <property type="match status" value="1"/>
</dbReference>
<dbReference type="Proteomes" id="UP000029994">
    <property type="component" value="Unassembled WGS sequence"/>
</dbReference>
<dbReference type="PANTHER" id="PTHR43861">
    <property type="entry name" value="TRANS-ACONITATE 2-METHYLTRANSFERASE-RELATED"/>
    <property type="match status" value="1"/>
</dbReference>
<sequence length="202" mass="22003">MEAMMAHNWDEVAKEWESNPATEEFAKSVFNQLLDRVDLQGARVLDFGCGTGLLTQKMSPLVKDIVALDASEEMIEELDKKQLPNVEPVVDSLTRGLVAQHPAFRGQFDLVVASSVCAFVDDLAGVLDIAHSLLNPGGCFIHWDWAADAAEQGLEVDGLTEERVRQALTNAGFVDVEVGPAFSLTMDGKTYPVLVGMGKRLN</sequence>
<dbReference type="GO" id="GO:0032259">
    <property type="term" value="P:methylation"/>
    <property type="evidence" value="ECO:0007669"/>
    <property type="project" value="UniProtKB-KW"/>
</dbReference>
<evidence type="ECO:0000256" key="1">
    <source>
        <dbReference type="ARBA" id="ARBA00022679"/>
    </source>
</evidence>
<reference evidence="2 3" key="1">
    <citation type="submission" date="2014-04" db="EMBL/GenBank/DDBJ databases">
        <title>Genome sequencing of Vibrio navarrensis strains.</title>
        <authorList>
            <person name="Gladney L.M."/>
            <person name="Katz L.S."/>
            <person name="Marino-Ramirez L."/>
            <person name="Jordan I.K."/>
        </authorList>
    </citation>
    <scope>NUCLEOTIDE SEQUENCE [LARGE SCALE GENOMIC DNA]</scope>
    <source>
        <strain evidence="2 3">ATCC 51183</strain>
    </source>
</reference>
<dbReference type="InterPro" id="IPR029063">
    <property type="entry name" value="SAM-dependent_MTases_sf"/>
</dbReference>
<dbReference type="EMBL" id="JMCG01000001">
    <property type="protein sequence ID" value="KGK12079.1"/>
    <property type="molecule type" value="Genomic_DNA"/>
</dbReference>
<dbReference type="GO" id="GO:0008168">
    <property type="term" value="F:methyltransferase activity"/>
    <property type="evidence" value="ECO:0007669"/>
    <property type="project" value="UniProtKB-KW"/>
</dbReference>
<gene>
    <name evidence="2" type="ORF">EA26_12450</name>
</gene>
<dbReference type="STRING" id="29495.EA26_12450"/>
<keyword evidence="2" id="KW-0489">Methyltransferase</keyword>
<evidence type="ECO:0000313" key="3">
    <source>
        <dbReference type="Proteomes" id="UP000029994"/>
    </source>
</evidence>
<accession>A0A099LWM8</accession>
<protein>
    <submittedName>
        <fullName evidence="2">SAM-dependent methyltransferase</fullName>
    </submittedName>
</protein>
<evidence type="ECO:0000313" key="2">
    <source>
        <dbReference type="EMBL" id="KGK12079.1"/>
    </source>
</evidence>
<comment type="caution">
    <text evidence="2">The sequence shown here is derived from an EMBL/GenBank/DDBJ whole genome shotgun (WGS) entry which is preliminary data.</text>
</comment>
<dbReference type="RefSeq" id="WP_039427794.1">
    <property type="nucleotide sequence ID" value="NZ_CP061844.1"/>
</dbReference>
<proteinExistence type="predicted"/>
<keyword evidence="3" id="KW-1185">Reference proteome</keyword>
<organism evidence="2 3">
    <name type="scientific">Vibrio navarrensis</name>
    <dbReference type="NCBI Taxonomy" id="29495"/>
    <lineage>
        <taxon>Bacteria</taxon>
        <taxon>Pseudomonadati</taxon>
        <taxon>Pseudomonadota</taxon>
        <taxon>Gammaproteobacteria</taxon>
        <taxon>Vibrionales</taxon>
        <taxon>Vibrionaceae</taxon>
        <taxon>Vibrio</taxon>
    </lineage>
</organism>
<dbReference type="AlphaFoldDB" id="A0A099LWM8"/>
<dbReference type="CDD" id="cd02440">
    <property type="entry name" value="AdoMet_MTases"/>
    <property type="match status" value="1"/>
</dbReference>
<dbReference type="Pfam" id="PF13489">
    <property type="entry name" value="Methyltransf_23"/>
    <property type="match status" value="1"/>
</dbReference>
<dbReference type="Gene3D" id="3.40.50.150">
    <property type="entry name" value="Vaccinia Virus protein VP39"/>
    <property type="match status" value="1"/>
</dbReference>
<name>A0A099LWM8_9VIBR</name>
<keyword evidence="1 2" id="KW-0808">Transferase</keyword>
<dbReference type="GeneID" id="43683971"/>
<dbReference type="SUPFAM" id="SSF53335">
    <property type="entry name" value="S-adenosyl-L-methionine-dependent methyltransferases"/>
    <property type="match status" value="1"/>
</dbReference>
<dbReference type="eggNOG" id="COG0500">
    <property type="taxonomic scope" value="Bacteria"/>
</dbReference>